<feature type="region of interest" description="Disordered" evidence="1">
    <location>
        <begin position="75"/>
        <end position="160"/>
    </location>
</feature>
<feature type="signal peptide" evidence="2">
    <location>
        <begin position="1"/>
        <end position="19"/>
    </location>
</feature>
<feature type="region of interest" description="Disordered" evidence="1">
    <location>
        <begin position="303"/>
        <end position="344"/>
    </location>
</feature>
<evidence type="ECO:0000313" key="4">
    <source>
        <dbReference type="Proteomes" id="UP000594262"/>
    </source>
</evidence>
<dbReference type="OrthoDB" id="6021379at2759"/>
<organism evidence="3 4">
    <name type="scientific">Clytia hemisphaerica</name>
    <dbReference type="NCBI Taxonomy" id="252671"/>
    <lineage>
        <taxon>Eukaryota</taxon>
        <taxon>Metazoa</taxon>
        <taxon>Cnidaria</taxon>
        <taxon>Hydrozoa</taxon>
        <taxon>Hydroidolina</taxon>
        <taxon>Leptothecata</taxon>
        <taxon>Obeliida</taxon>
        <taxon>Clytiidae</taxon>
        <taxon>Clytia</taxon>
    </lineage>
</organism>
<feature type="compositionally biased region" description="Polar residues" evidence="1">
    <location>
        <begin position="96"/>
        <end position="108"/>
    </location>
</feature>
<evidence type="ECO:0000256" key="2">
    <source>
        <dbReference type="SAM" id="SignalP"/>
    </source>
</evidence>
<sequence length="344" mass="37756">MKFLIFLLLGLVSSTLICGYAVISDDPTEEITEDISEDALQVSNENTASVLPNQEDAQVETPANAQQTPQLIQNTEVASEDESVGADAELQKEQEQGSGTSEFNQLTNDLGMEGSGSGGDKNENQEEEQKEKESPSENTEEKAKSKASEKEVTEEEEAPLNEKKACEIKFKKIGCYKSKNKARGFKTFLQADQEADSFAKKGKVANKETFNKRLPNMVCECAKAALNSGNAIFSLKNIAECWTGPDSTIYDAEGPSDKCVTFGSEKCDENSELCSGKKHSNFVYFVDSPDHTKSAEEIKKELAAENKKKAKQAAKEAKKAEKSANKNKKKHKKSKKGKGKKKHE</sequence>
<feature type="compositionally biased region" description="Basic residues" evidence="1">
    <location>
        <begin position="325"/>
        <end position="344"/>
    </location>
</feature>
<reference evidence="3" key="1">
    <citation type="submission" date="2021-01" db="UniProtKB">
        <authorList>
            <consortium name="EnsemblMetazoa"/>
        </authorList>
    </citation>
    <scope>IDENTIFICATION</scope>
</reference>
<feature type="compositionally biased region" description="Basic and acidic residues" evidence="1">
    <location>
        <begin position="303"/>
        <end position="324"/>
    </location>
</feature>
<protein>
    <recommendedName>
        <fullName evidence="5">Cnidarian restricted protein</fullName>
    </recommendedName>
</protein>
<evidence type="ECO:0000313" key="3">
    <source>
        <dbReference type="EnsemblMetazoa" id="CLYHEMP000714.1"/>
    </source>
</evidence>
<dbReference type="RefSeq" id="XP_066913050.1">
    <property type="nucleotide sequence ID" value="XM_067056949.1"/>
</dbReference>
<proteinExistence type="predicted"/>
<dbReference type="AlphaFoldDB" id="A0A7M5TRE3"/>
<dbReference type="EnsemblMetazoa" id="CLYHEMT000714.1">
    <property type="protein sequence ID" value="CLYHEMP000714.1"/>
    <property type="gene ID" value="CLYHEMG000714"/>
</dbReference>
<accession>A0A7M5TRE3</accession>
<name>A0A7M5TRE3_9CNID</name>
<feature type="compositionally biased region" description="Basic and acidic residues" evidence="1">
    <location>
        <begin position="120"/>
        <end position="151"/>
    </location>
</feature>
<keyword evidence="2" id="KW-0732">Signal</keyword>
<evidence type="ECO:0000256" key="1">
    <source>
        <dbReference type="SAM" id="MobiDB-lite"/>
    </source>
</evidence>
<keyword evidence="4" id="KW-1185">Reference proteome</keyword>
<dbReference type="Proteomes" id="UP000594262">
    <property type="component" value="Unplaced"/>
</dbReference>
<evidence type="ECO:0008006" key="5">
    <source>
        <dbReference type="Google" id="ProtNLM"/>
    </source>
</evidence>
<feature type="chain" id="PRO_5029477184" description="Cnidarian restricted protein" evidence="2">
    <location>
        <begin position="20"/>
        <end position="344"/>
    </location>
</feature>
<dbReference type="GeneID" id="136800315"/>